<dbReference type="InterPro" id="IPR052028">
    <property type="entry name" value="HipA_Ser/Thr_kinase"/>
</dbReference>
<proteinExistence type="inferred from homology"/>
<dbReference type="InterPro" id="IPR012893">
    <property type="entry name" value="HipA-like_C"/>
</dbReference>
<dbReference type="PANTHER" id="PTHR37419">
    <property type="entry name" value="SERINE/THREONINE-PROTEIN KINASE TOXIN HIPA"/>
    <property type="match status" value="1"/>
</dbReference>
<evidence type="ECO:0000259" key="5">
    <source>
        <dbReference type="Pfam" id="PF13657"/>
    </source>
</evidence>
<dbReference type="Pfam" id="PF07804">
    <property type="entry name" value="HipA_C"/>
    <property type="match status" value="1"/>
</dbReference>
<evidence type="ECO:0000313" key="6">
    <source>
        <dbReference type="EMBL" id="SEB98832.1"/>
    </source>
</evidence>
<gene>
    <name evidence="6" type="ORF">SAMN04489806_2309</name>
</gene>
<reference evidence="6 7" key="1">
    <citation type="submission" date="2016-10" db="EMBL/GenBank/DDBJ databases">
        <authorList>
            <person name="de Groot N.N."/>
        </authorList>
    </citation>
    <scope>NUCLEOTIDE SEQUENCE [LARGE SCALE GENOMIC DNA]</scope>
    <source>
        <strain evidence="6 7">DSM 21799</strain>
    </source>
</reference>
<comment type="similarity">
    <text evidence="1">Belongs to the HipA Ser/Thr kinase family.</text>
</comment>
<accession>A0A1H4NW07</accession>
<evidence type="ECO:0000256" key="3">
    <source>
        <dbReference type="ARBA" id="ARBA00022777"/>
    </source>
</evidence>
<evidence type="ECO:0000259" key="4">
    <source>
        <dbReference type="Pfam" id="PF07804"/>
    </source>
</evidence>
<protein>
    <submittedName>
        <fullName evidence="6">Serine/threonine-protein kinase HipA</fullName>
    </submittedName>
</protein>
<evidence type="ECO:0000256" key="2">
    <source>
        <dbReference type="ARBA" id="ARBA00022679"/>
    </source>
</evidence>
<dbReference type="Gene3D" id="1.10.1070.20">
    <property type="match status" value="1"/>
</dbReference>
<evidence type="ECO:0000256" key="1">
    <source>
        <dbReference type="ARBA" id="ARBA00010164"/>
    </source>
</evidence>
<name>A0A1H4NW07_9MICO</name>
<dbReference type="NCBIfam" id="TIGR03071">
    <property type="entry name" value="couple_hipA"/>
    <property type="match status" value="1"/>
</dbReference>
<dbReference type="AlphaFoldDB" id="A0A1H4NW07"/>
<dbReference type="Proteomes" id="UP000199183">
    <property type="component" value="Unassembled WGS sequence"/>
</dbReference>
<dbReference type="InterPro" id="IPR017508">
    <property type="entry name" value="HipA_N1"/>
</dbReference>
<dbReference type="Pfam" id="PF13657">
    <property type="entry name" value="Couple_hipA"/>
    <property type="match status" value="1"/>
</dbReference>
<dbReference type="EMBL" id="FNRY01000001">
    <property type="protein sequence ID" value="SEB98832.1"/>
    <property type="molecule type" value="Genomic_DNA"/>
</dbReference>
<keyword evidence="7" id="KW-1185">Reference proteome</keyword>
<dbReference type="OrthoDB" id="3182374at2"/>
<dbReference type="RefSeq" id="WP_091184265.1">
    <property type="nucleotide sequence ID" value="NZ_FNRY01000001.1"/>
</dbReference>
<sequence>MDHTVVSALDVYLYGRRVATITRRGGNLRLRYLPCYVESAQPVPISVQLPVVANVAPAETTRRFMENLLPDRPDVKSRWAREAKLTSDSAFDLLSVYGADVAGALEFYPAGVGPRSEAEYSLVTDKMVAARVRQIRADDSDWLERRPVEEGFSLGGAQGKFALARREGRWFEPTGQHPSTHIFKPGVHTLDGSDVTEHITLQVARKLGLIVADTEIGVFDGEHVLIVKRFDRVFVDGRSIRLHQEDLAQATGTSYLNKYERDGGPSYQDIFAVFDRDLAPTAARVAKQRFAECLVFSWIIGHNDGHSKNYSLTHAHDQSYLSPFYDLNSALPFELPDVVRAKNYRAYDAVKLAFAIDGASTIGEVGPDSLRTLERDAEVPSGHLDDFALHIATNLQAALANTIGMLPQPLRELPAVLLYPYATYAQTLRVLDVLGGT</sequence>
<dbReference type="GO" id="GO:0005829">
    <property type="term" value="C:cytosol"/>
    <property type="evidence" value="ECO:0007669"/>
    <property type="project" value="TreeGrafter"/>
</dbReference>
<organism evidence="6 7">
    <name type="scientific">Paramicrobacterium humi</name>
    <dbReference type="NCBI Taxonomy" id="640635"/>
    <lineage>
        <taxon>Bacteria</taxon>
        <taxon>Bacillati</taxon>
        <taxon>Actinomycetota</taxon>
        <taxon>Actinomycetes</taxon>
        <taxon>Micrococcales</taxon>
        <taxon>Microbacteriaceae</taxon>
        <taxon>Paramicrobacterium</taxon>
    </lineage>
</organism>
<evidence type="ECO:0000313" key="7">
    <source>
        <dbReference type="Proteomes" id="UP000199183"/>
    </source>
</evidence>
<keyword evidence="2" id="KW-0808">Transferase</keyword>
<feature type="domain" description="HipA-like C-terminal" evidence="4">
    <location>
        <begin position="152"/>
        <end position="352"/>
    </location>
</feature>
<feature type="domain" description="HipA N-terminal subdomain 1" evidence="5">
    <location>
        <begin position="9"/>
        <end position="107"/>
    </location>
</feature>
<dbReference type="PANTHER" id="PTHR37419:SF1">
    <property type="entry name" value="SERINE_THREONINE-PROTEIN KINASE TOXIN HIPA"/>
    <property type="match status" value="1"/>
</dbReference>
<dbReference type="GO" id="GO:0004674">
    <property type="term" value="F:protein serine/threonine kinase activity"/>
    <property type="evidence" value="ECO:0007669"/>
    <property type="project" value="TreeGrafter"/>
</dbReference>
<keyword evidence="3 6" id="KW-0418">Kinase</keyword>
<dbReference type="STRING" id="640635.SAMN04489806_2309"/>